<keyword evidence="1" id="KW-1133">Transmembrane helix</keyword>
<dbReference type="EMBL" id="BAAANY010000017">
    <property type="protein sequence ID" value="GAA1689948.1"/>
    <property type="molecule type" value="Genomic_DNA"/>
</dbReference>
<dbReference type="Proteomes" id="UP001500618">
    <property type="component" value="Unassembled WGS sequence"/>
</dbReference>
<name>A0ABN2HLF7_9ACTN</name>
<feature type="transmembrane region" description="Helical" evidence="1">
    <location>
        <begin position="144"/>
        <end position="165"/>
    </location>
</feature>
<sequence>MSESDTSSAAAAPSERLLRWVLAVGIVGGPLAFLIGGVFNPSIHESGVLSLTHNAHASPVTNAIHLVAFVVASYLLPFGAIGLAWLAYPRTPWLASIAGLLAVIGWLPFSALTAQDDVTNALAQLPDSASYGGFWDHFTNDPVMLSYLVVYVVGHLTSYVLFGIALGRGRIISWWATWMLAASSPLTLTAFVFPYRLVVGAVALGLVVIGSVPAAVAMIRGRRVPAAT</sequence>
<organism evidence="2 3">
    <name type="scientific">Fodinicola feengrottensis</name>
    <dbReference type="NCBI Taxonomy" id="435914"/>
    <lineage>
        <taxon>Bacteria</taxon>
        <taxon>Bacillati</taxon>
        <taxon>Actinomycetota</taxon>
        <taxon>Actinomycetes</taxon>
        <taxon>Mycobacteriales</taxon>
        <taxon>Fodinicola</taxon>
    </lineage>
</organism>
<reference evidence="2 3" key="1">
    <citation type="journal article" date="2019" name="Int. J. Syst. Evol. Microbiol.">
        <title>The Global Catalogue of Microorganisms (GCM) 10K type strain sequencing project: providing services to taxonomists for standard genome sequencing and annotation.</title>
        <authorList>
            <consortium name="The Broad Institute Genomics Platform"/>
            <consortium name="The Broad Institute Genome Sequencing Center for Infectious Disease"/>
            <person name="Wu L."/>
            <person name="Ma J."/>
        </authorList>
    </citation>
    <scope>NUCLEOTIDE SEQUENCE [LARGE SCALE GENOMIC DNA]</scope>
    <source>
        <strain evidence="2 3">JCM 14718</strain>
    </source>
</reference>
<evidence type="ECO:0008006" key="4">
    <source>
        <dbReference type="Google" id="ProtNLM"/>
    </source>
</evidence>
<feature type="transmembrane region" description="Helical" evidence="1">
    <location>
        <begin position="63"/>
        <end position="86"/>
    </location>
</feature>
<feature type="transmembrane region" description="Helical" evidence="1">
    <location>
        <begin position="199"/>
        <end position="219"/>
    </location>
</feature>
<feature type="transmembrane region" description="Helical" evidence="1">
    <location>
        <begin position="93"/>
        <end position="112"/>
    </location>
</feature>
<comment type="caution">
    <text evidence="2">The sequence shown here is derived from an EMBL/GenBank/DDBJ whole genome shotgun (WGS) entry which is preliminary data.</text>
</comment>
<keyword evidence="1" id="KW-0472">Membrane</keyword>
<feature type="transmembrane region" description="Helical" evidence="1">
    <location>
        <begin position="172"/>
        <end position="193"/>
    </location>
</feature>
<evidence type="ECO:0000313" key="2">
    <source>
        <dbReference type="EMBL" id="GAA1689948.1"/>
    </source>
</evidence>
<keyword evidence="1" id="KW-0812">Transmembrane</keyword>
<keyword evidence="3" id="KW-1185">Reference proteome</keyword>
<dbReference type="RefSeq" id="WP_344312241.1">
    <property type="nucleotide sequence ID" value="NZ_BAAANY010000017.1"/>
</dbReference>
<accession>A0ABN2HLF7</accession>
<evidence type="ECO:0000256" key="1">
    <source>
        <dbReference type="SAM" id="Phobius"/>
    </source>
</evidence>
<protein>
    <recommendedName>
        <fullName evidence="4">DUF4386 family protein</fullName>
    </recommendedName>
</protein>
<proteinExistence type="predicted"/>
<gene>
    <name evidence="2" type="ORF">GCM10009765_44110</name>
</gene>
<evidence type="ECO:0000313" key="3">
    <source>
        <dbReference type="Proteomes" id="UP001500618"/>
    </source>
</evidence>
<feature type="transmembrane region" description="Helical" evidence="1">
    <location>
        <begin position="20"/>
        <end position="43"/>
    </location>
</feature>